<evidence type="ECO:0000256" key="11">
    <source>
        <dbReference type="RuleBase" id="RU000304"/>
    </source>
</evidence>
<evidence type="ECO:0000313" key="14">
    <source>
        <dbReference type="EMBL" id="CAD8816004.1"/>
    </source>
</evidence>
<evidence type="ECO:0000256" key="1">
    <source>
        <dbReference type="ARBA" id="ARBA00006234"/>
    </source>
</evidence>
<dbReference type="PROSITE" id="PS00107">
    <property type="entry name" value="PROTEIN_KINASE_ATP"/>
    <property type="match status" value="1"/>
</dbReference>
<dbReference type="InterPro" id="IPR000719">
    <property type="entry name" value="Prot_kinase_dom"/>
</dbReference>
<protein>
    <recommendedName>
        <fullName evidence="2">non-specific serine/threonine protein kinase</fullName>
        <ecNumber evidence="2">2.7.11.1</ecNumber>
    </recommendedName>
</protein>
<comment type="catalytic activity">
    <reaction evidence="8">
        <text>L-threonyl-[protein] + ATP = O-phospho-L-threonyl-[protein] + ADP + H(+)</text>
        <dbReference type="Rhea" id="RHEA:46608"/>
        <dbReference type="Rhea" id="RHEA-COMP:11060"/>
        <dbReference type="Rhea" id="RHEA-COMP:11605"/>
        <dbReference type="ChEBI" id="CHEBI:15378"/>
        <dbReference type="ChEBI" id="CHEBI:30013"/>
        <dbReference type="ChEBI" id="CHEBI:30616"/>
        <dbReference type="ChEBI" id="CHEBI:61977"/>
        <dbReference type="ChEBI" id="CHEBI:456216"/>
        <dbReference type="EC" id="2.7.11.1"/>
    </reaction>
</comment>
<accession>A0A7S1EPG8</accession>
<dbReference type="EC" id="2.7.11.1" evidence="2"/>
<reference evidence="14" key="1">
    <citation type="submission" date="2021-01" db="EMBL/GenBank/DDBJ databases">
        <authorList>
            <person name="Corre E."/>
            <person name="Pelletier E."/>
            <person name="Niang G."/>
            <person name="Scheremetjew M."/>
            <person name="Finn R."/>
            <person name="Kale V."/>
            <person name="Holt S."/>
            <person name="Cochrane G."/>
            <person name="Meng A."/>
            <person name="Brown T."/>
            <person name="Cohen L."/>
        </authorList>
    </citation>
    <scope>NUCLEOTIDE SEQUENCE</scope>
    <source>
        <strain evidence="14">CCMP3278</strain>
    </source>
</reference>
<name>A0A7S1EPG8_9RHOD</name>
<evidence type="ECO:0000256" key="9">
    <source>
        <dbReference type="ARBA" id="ARBA00048679"/>
    </source>
</evidence>
<dbReference type="GO" id="GO:0004674">
    <property type="term" value="F:protein serine/threonine kinase activity"/>
    <property type="evidence" value="ECO:0007669"/>
    <property type="project" value="UniProtKB-KW"/>
</dbReference>
<keyword evidence="6" id="KW-0418">Kinase</keyword>
<dbReference type="EMBL" id="HBFP01000529">
    <property type="protein sequence ID" value="CAD8816004.1"/>
    <property type="molecule type" value="Transcribed_RNA"/>
</dbReference>
<evidence type="ECO:0000256" key="8">
    <source>
        <dbReference type="ARBA" id="ARBA00047899"/>
    </source>
</evidence>
<feature type="domain" description="UBA" evidence="13">
    <location>
        <begin position="307"/>
        <end position="348"/>
    </location>
</feature>
<dbReference type="SMART" id="SM00165">
    <property type="entry name" value="UBA"/>
    <property type="match status" value="1"/>
</dbReference>
<dbReference type="InterPro" id="IPR015940">
    <property type="entry name" value="UBA"/>
</dbReference>
<dbReference type="FunFam" id="1.10.510.10:FF:000271">
    <property type="entry name" value="Non-specific serine/threonine protein kinase"/>
    <property type="match status" value="1"/>
</dbReference>
<dbReference type="SMART" id="SM00220">
    <property type="entry name" value="S_TKc"/>
    <property type="match status" value="1"/>
</dbReference>
<dbReference type="Gene3D" id="1.10.510.10">
    <property type="entry name" value="Transferase(Phosphotransferase) domain 1"/>
    <property type="match status" value="1"/>
</dbReference>
<dbReference type="GO" id="GO:0005524">
    <property type="term" value="F:ATP binding"/>
    <property type="evidence" value="ECO:0007669"/>
    <property type="project" value="UniProtKB-UniRule"/>
</dbReference>
<evidence type="ECO:0000256" key="3">
    <source>
        <dbReference type="ARBA" id="ARBA00022527"/>
    </source>
</evidence>
<evidence type="ECO:0000256" key="2">
    <source>
        <dbReference type="ARBA" id="ARBA00012513"/>
    </source>
</evidence>
<dbReference type="InterPro" id="IPR008271">
    <property type="entry name" value="Ser/Thr_kinase_AS"/>
</dbReference>
<evidence type="ECO:0000256" key="4">
    <source>
        <dbReference type="ARBA" id="ARBA00022679"/>
    </source>
</evidence>
<dbReference type="Gene3D" id="3.30.310.80">
    <property type="entry name" value="Kinase associated domain 1, KA1"/>
    <property type="match status" value="1"/>
</dbReference>
<dbReference type="SUPFAM" id="SSF56112">
    <property type="entry name" value="Protein kinase-like (PK-like)"/>
    <property type="match status" value="1"/>
</dbReference>
<comment type="catalytic activity">
    <reaction evidence="9">
        <text>L-seryl-[protein] + ATP = O-phospho-L-seryl-[protein] + ADP + H(+)</text>
        <dbReference type="Rhea" id="RHEA:17989"/>
        <dbReference type="Rhea" id="RHEA-COMP:9863"/>
        <dbReference type="Rhea" id="RHEA-COMP:11604"/>
        <dbReference type="ChEBI" id="CHEBI:15378"/>
        <dbReference type="ChEBI" id="CHEBI:29999"/>
        <dbReference type="ChEBI" id="CHEBI:30616"/>
        <dbReference type="ChEBI" id="CHEBI:83421"/>
        <dbReference type="ChEBI" id="CHEBI:456216"/>
        <dbReference type="EC" id="2.7.11.1"/>
    </reaction>
</comment>
<keyword evidence="5 10" id="KW-0547">Nucleotide-binding</keyword>
<gene>
    <name evidence="14" type="ORF">TOLI1172_LOCUS392</name>
</gene>
<dbReference type="PANTHER" id="PTHR24346:SF82">
    <property type="entry name" value="KP78A-RELATED"/>
    <property type="match status" value="1"/>
</dbReference>
<organism evidence="14">
    <name type="scientific">Timspurckia oligopyrenoides</name>
    <dbReference type="NCBI Taxonomy" id="708627"/>
    <lineage>
        <taxon>Eukaryota</taxon>
        <taxon>Rhodophyta</taxon>
        <taxon>Bangiophyceae</taxon>
        <taxon>Porphyridiales</taxon>
        <taxon>Porphyridiaceae</taxon>
        <taxon>Timspurckia</taxon>
    </lineage>
</organism>
<dbReference type="PROSITE" id="PS50030">
    <property type="entry name" value="UBA"/>
    <property type="match status" value="1"/>
</dbReference>
<keyword evidence="4" id="KW-0808">Transferase</keyword>
<evidence type="ECO:0000256" key="5">
    <source>
        <dbReference type="ARBA" id="ARBA00022741"/>
    </source>
</evidence>
<dbReference type="GO" id="GO:0005737">
    <property type="term" value="C:cytoplasm"/>
    <property type="evidence" value="ECO:0007669"/>
    <property type="project" value="TreeGrafter"/>
</dbReference>
<dbReference type="PROSITE" id="PS00108">
    <property type="entry name" value="PROTEIN_KINASE_ST"/>
    <property type="match status" value="1"/>
</dbReference>
<feature type="domain" description="Protein kinase" evidence="12">
    <location>
        <begin position="35"/>
        <end position="287"/>
    </location>
</feature>
<evidence type="ECO:0000256" key="7">
    <source>
        <dbReference type="ARBA" id="ARBA00022840"/>
    </source>
</evidence>
<dbReference type="Pfam" id="PF00069">
    <property type="entry name" value="Pkinase"/>
    <property type="match status" value="1"/>
</dbReference>
<dbReference type="InterPro" id="IPR017441">
    <property type="entry name" value="Protein_kinase_ATP_BS"/>
</dbReference>
<evidence type="ECO:0000259" key="13">
    <source>
        <dbReference type="PROSITE" id="PS50030"/>
    </source>
</evidence>
<dbReference type="PANTHER" id="PTHR24346">
    <property type="entry name" value="MAP/MICROTUBULE AFFINITY-REGULATING KINASE"/>
    <property type="match status" value="1"/>
</dbReference>
<dbReference type="CDD" id="cd14079">
    <property type="entry name" value="STKc_AMPK_alpha"/>
    <property type="match status" value="1"/>
</dbReference>
<proteinExistence type="inferred from homology"/>
<dbReference type="PROSITE" id="PS50011">
    <property type="entry name" value="PROTEIN_KINASE_DOM"/>
    <property type="match status" value="1"/>
</dbReference>
<feature type="binding site" evidence="10">
    <location>
        <position position="64"/>
    </location>
    <ligand>
        <name>ATP</name>
        <dbReference type="ChEBI" id="CHEBI:30616"/>
    </ligand>
</feature>
<sequence length="489" mass="55924">MIVKLEKKFEKVCTRLFFLVGMMMHSQAPIKIGYYRLGKTLGVGSFGKVKLAEHEFTGKKVAVKILNRQKIKMLDMEEKVRREIRILKLFRHPHIISLYEVIDTPSDVFVVTEYSSGGELFDYIVDRGRLDENEARKFFQQIISGVEYCHSHNVAHRDLKPENLLLDENGNVKIADFGLSNMMTDGFFLKTSCGSPNYAAPEVISGRSYAGPEVDVWSCGVILFALLCGTLPFDDENIPYLFKKIKGGIYTLPSYLSSSSRDLISKLLVVDPMRRLTMDQIRSHPWFKQNLAAYLAVPPKVYEPLRVIDEQVVRLVEMKTGFPAEKVVRALRKNRRDCYTAAYFLLQESSVYLDKTLVRIDNLPIVPEVSSNMKGNLNGDQYPRRLWTIGMKVVQGFNASEVMLELYRAMSHLGWRWKRPSPSPFQVKVLVPLGNPMEEHNIRFGIQLYKEATGFRLDVFVSTSPDQCSVAFEKCLVFANTVSYDCLFD</sequence>
<dbReference type="FunFam" id="3.30.200.20:FF:000236">
    <property type="entry name" value="Non-specific serine/threonine protein kinase"/>
    <property type="match status" value="1"/>
</dbReference>
<dbReference type="AlphaFoldDB" id="A0A7S1EPG8"/>
<dbReference type="GO" id="GO:0035556">
    <property type="term" value="P:intracellular signal transduction"/>
    <property type="evidence" value="ECO:0007669"/>
    <property type="project" value="TreeGrafter"/>
</dbReference>
<evidence type="ECO:0000256" key="6">
    <source>
        <dbReference type="ARBA" id="ARBA00022777"/>
    </source>
</evidence>
<dbReference type="InterPro" id="IPR011009">
    <property type="entry name" value="Kinase-like_dom_sf"/>
</dbReference>
<dbReference type="SUPFAM" id="SSF103243">
    <property type="entry name" value="KA1-like"/>
    <property type="match status" value="1"/>
</dbReference>
<comment type="similarity">
    <text evidence="1">Belongs to the protein kinase superfamily. CAMK Ser/Thr protein kinase family. SNF1 subfamily.</text>
</comment>
<keyword evidence="7 10" id="KW-0067">ATP-binding</keyword>
<evidence type="ECO:0000256" key="10">
    <source>
        <dbReference type="PROSITE-ProRule" id="PRU10141"/>
    </source>
</evidence>
<keyword evidence="3 11" id="KW-0723">Serine/threonine-protein kinase</keyword>
<evidence type="ECO:0000259" key="12">
    <source>
        <dbReference type="PROSITE" id="PS50011"/>
    </source>
</evidence>
<dbReference type="InterPro" id="IPR028375">
    <property type="entry name" value="KA1/Ssp2_C"/>
</dbReference>